<keyword evidence="8" id="KW-1185">Reference proteome</keyword>
<dbReference type="GO" id="GO:0003677">
    <property type="term" value="F:DNA binding"/>
    <property type="evidence" value="ECO:0007669"/>
    <property type="project" value="UniProtKB-KW"/>
</dbReference>
<dbReference type="Gene3D" id="4.10.240.10">
    <property type="entry name" value="Zn(2)-C6 fungal-type DNA-binding domain"/>
    <property type="match status" value="1"/>
</dbReference>
<dbReference type="OrthoDB" id="2943660at2759"/>
<feature type="compositionally biased region" description="Basic and acidic residues" evidence="5">
    <location>
        <begin position="484"/>
        <end position="494"/>
    </location>
</feature>
<feature type="region of interest" description="Disordered" evidence="5">
    <location>
        <begin position="434"/>
        <end position="494"/>
    </location>
</feature>
<accession>A0A3D8RKE9</accession>
<keyword evidence="1" id="KW-0805">Transcription regulation</keyword>
<dbReference type="PANTHER" id="PTHR31069:SF26">
    <property type="entry name" value="ZN(2)-C6 FUNGAL-TYPE DOMAIN-CONTAINING PROTEIN"/>
    <property type="match status" value="1"/>
</dbReference>
<dbReference type="RefSeq" id="XP_026602297.1">
    <property type="nucleotide sequence ID" value="XM_026749207.1"/>
</dbReference>
<evidence type="ECO:0000256" key="1">
    <source>
        <dbReference type="ARBA" id="ARBA00023015"/>
    </source>
</evidence>
<dbReference type="SUPFAM" id="SSF57701">
    <property type="entry name" value="Zn2/Cys6 DNA-binding domain"/>
    <property type="match status" value="1"/>
</dbReference>
<dbReference type="InterPro" id="IPR036864">
    <property type="entry name" value="Zn2-C6_fun-type_DNA-bd_sf"/>
</dbReference>
<feature type="region of interest" description="Disordered" evidence="5">
    <location>
        <begin position="76"/>
        <end position="125"/>
    </location>
</feature>
<evidence type="ECO:0000259" key="6">
    <source>
        <dbReference type="PROSITE" id="PS50048"/>
    </source>
</evidence>
<reference evidence="7 8" key="1">
    <citation type="journal article" date="2018" name="IMA Fungus">
        <title>IMA Genome-F 9: Draft genome sequence of Annulohypoxylon stygium, Aspergillus mulundensis, Berkeleyomyces basicola (syn. Thielaviopsis basicola), Ceratocystis smalleyi, two Cercospora beticola strains, Coleophoma cylindrospora, Fusarium fracticaudum, Phialophora cf. hyalina, and Morchella septimelata.</title>
        <authorList>
            <person name="Wingfield B.D."/>
            <person name="Bills G.F."/>
            <person name="Dong Y."/>
            <person name="Huang W."/>
            <person name="Nel W.J."/>
            <person name="Swalarsk-Parry B.S."/>
            <person name="Vaghefi N."/>
            <person name="Wilken P.M."/>
            <person name="An Z."/>
            <person name="de Beer Z.W."/>
            <person name="De Vos L."/>
            <person name="Chen L."/>
            <person name="Duong T.A."/>
            <person name="Gao Y."/>
            <person name="Hammerbacher A."/>
            <person name="Kikkert J.R."/>
            <person name="Li Y."/>
            <person name="Li H."/>
            <person name="Li K."/>
            <person name="Li Q."/>
            <person name="Liu X."/>
            <person name="Ma X."/>
            <person name="Naidoo K."/>
            <person name="Pethybridge S.J."/>
            <person name="Sun J."/>
            <person name="Steenkamp E.T."/>
            <person name="van der Nest M.A."/>
            <person name="van Wyk S."/>
            <person name="Wingfield M.J."/>
            <person name="Xiong C."/>
            <person name="Yue Q."/>
            <person name="Zhang X."/>
        </authorList>
    </citation>
    <scope>NUCLEOTIDE SEQUENCE [LARGE SCALE GENOMIC DNA]</scope>
    <source>
        <strain evidence="7 8">DSM 5745</strain>
    </source>
</reference>
<evidence type="ECO:0000256" key="2">
    <source>
        <dbReference type="ARBA" id="ARBA00023125"/>
    </source>
</evidence>
<dbReference type="GeneID" id="38117561"/>
<dbReference type="Pfam" id="PF00172">
    <property type="entry name" value="Zn_clus"/>
    <property type="match status" value="1"/>
</dbReference>
<feature type="compositionally biased region" description="Basic and acidic residues" evidence="5">
    <location>
        <begin position="1"/>
        <end position="15"/>
    </location>
</feature>
<feature type="compositionally biased region" description="Basic and acidic residues" evidence="5">
    <location>
        <begin position="434"/>
        <end position="443"/>
    </location>
</feature>
<evidence type="ECO:0000313" key="8">
    <source>
        <dbReference type="Proteomes" id="UP000256690"/>
    </source>
</evidence>
<dbReference type="PROSITE" id="PS50048">
    <property type="entry name" value="ZN2_CY6_FUNGAL_2"/>
    <property type="match status" value="1"/>
</dbReference>
<comment type="caution">
    <text evidence="7">The sequence shown here is derived from an EMBL/GenBank/DDBJ whole genome shotgun (WGS) entry which is preliminary data.</text>
</comment>
<proteinExistence type="predicted"/>
<name>A0A3D8RKE9_9EURO</name>
<dbReference type="PANTHER" id="PTHR31069">
    <property type="entry name" value="OLEATE-ACTIVATED TRANSCRIPTION FACTOR 1-RELATED"/>
    <property type="match status" value="1"/>
</dbReference>
<sequence length="494" mass="54040">MNQLKESDLSSDKQPKSVKWGDLPPDKLPKSVKIRQTCNACQQAKIKCSHERPSCKRCQKHNIECVYSISRRLGRPAKKRDPHLESGHNDGGVSKKVRNQKKKKVKEEPMPDFGANDGSVDGEDKPLFDKLPFEHGHIDEMSVEAASLPTPSFMDIVTAPPFSVASDFDMASDSWLHEFMSNPFTDPGQDCGFMDQIDNDGKGDDRMSMDLDSLPVTSEGFSDSTSEALDAPSTSSCYSGVNDCLAHGTSLSSSGQPCFQGNSVYPEQLKQEAFPWSQPLPPLGGDFGEPSGFFTPVGAKRPHDYSFPEEDFKANINGFSSSIFPCQNHEQVVRDLIRLNACAIQSGPTVAIDTILTRQRMLQQLIDTILQCRGCSRIRVDFLMIVILSIDSVITALDTITSAENDVVERFFPDYFGALAQEYRPDAGLATRSRREVRVREAGTKAAPGGLAEDSPTDPCLHAGVSNTVEGPGDDDEGDVSETATDHDEAGHVD</sequence>
<dbReference type="GO" id="GO:0008270">
    <property type="term" value="F:zinc ion binding"/>
    <property type="evidence" value="ECO:0007669"/>
    <property type="project" value="InterPro"/>
</dbReference>
<dbReference type="InterPro" id="IPR001138">
    <property type="entry name" value="Zn2Cys6_DnaBD"/>
</dbReference>
<organism evidence="7 8">
    <name type="scientific">Aspergillus mulundensis</name>
    <dbReference type="NCBI Taxonomy" id="1810919"/>
    <lineage>
        <taxon>Eukaryota</taxon>
        <taxon>Fungi</taxon>
        <taxon>Dikarya</taxon>
        <taxon>Ascomycota</taxon>
        <taxon>Pezizomycotina</taxon>
        <taxon>Eurotiomycetes</taxon>
        <taxon>Eurotiomycetidae</taxon>
        <taxon>Eurotiales</taxon>
        <taxon>Aspergillaceae</taxon>
        <taxon>Aspergillus</taxon>
        <taxon>Aspergillus subgen. Nidulantes</taxon>
    </lineage>
</organism>
<feature type="compositionally biased region" description="Basic and acidic residues" evidence="5">
    <location>
        <begin position="199"/>
        <end position="209"/>
    </location>
</feature>
<dbReference type="CDD" id="cd00067">
    <property type="entry name" value="GAL4"/>
    <property type="match status" value="1"/>
</dbReference>
<feature type="region of interest" description="Disordered" evidence="5">
    <location>
        <begin position="197"/>
        <end position="229"/>
    </location>
</feature>
<dbReference type="PRINTS" id="PR00755">
    <property type="entry name" value="AFLATOXINBRP"/>
</dbReference>
<evidence type="ECO:0000256" key="4">
    <source>
        <dbReference type="ARBA" id="ARBA00023242"/>
    </source>
</evidence>
<evidence type="ECO:0000256" key="5">
    <source>
        <dbReference type="SAM" id="MobiDB-lite"/>
    </source>
</evidence>
<dbReference type="Proteomes" id="UP000256690">
    <property type="component" value="Unassembled WGS sequence"/>
</dbReference>
<feature type="domain" description="Zn(2)-C6 fungal-type" evidence="6">
    <location>
        <begin position="37"/>
        <end position="67"/>
    </location>
</feature>
<evidence type="ECO:0000313" key="7">
    <source>
        <dbReference type="EMBL" id="RDW74529.1"/>
    </source>
</evidence>
<keyword evidence="3" id="KW-0804">Transcription</keyword>
<dbReference type="AlphaFoldDB" id="A0A3D8RKE9"/>
<keyword evidence="4" id="KW-0539">Nucleus</keyword>
<dbReference type="GO" id="GO:0000981">
    <property type="term" value="F:DNA-binding transcription factor activity, RNA polymerase II-specific"/>
    <property type="evidence" value="ECO:0007669"/>
    <property type="project" value="InterPro"/>
</dbReference>
<feature type="compositionally biased region" description="Polar residues" evidence="5">
    <location>
        <begin position="215"/>
        <end position="229"/>
    </location>
</feature>
<gene>
    <name evidence="7" type="ORF">DSM5745_07191</name>
</gene>
<protein>
    <recommendedName>
        <fullName evidence="6">Zn(2)-C6 fungal-type domain-containing protein</fullName>
    </recommendedName>
</protein>
<dbReference type="EMBL" id="PVWQ01000008">
    <property type="protein sequence ID" value="RDW74529.1"/>
    <property type="molecule type" value="Genomic_DNA"/>
</dbReference>
<evidence type="ECO:0000256" key="3">
    <source>
        <dbReference type="ARBA" id="ARBA00023163"/>
    </source>
</evidence>
<feature type="region of interest" description="Disordered" evidence="5">
    <location>
        <begin position="1"/>
        <end position="29"/>
    </location>
</feature>
<dbReference type="SMART" id="SM00066">
    <property type="entry name" value="GAL4"/>
    <property type="match status" value="1"/>
</dbReference>
<dbReference type="InterPro" id="IPR050675">
    <property type="entry name" value="OAF3"/>
</dbReference>
<feature type="compositionally biased region" description="Basic residues" evidence="5">
    <location>
        <begin position="95"/>
        <end position="104"/>
    </location>
</feature>
<keyword evidence="2" id="KW-0238">DNA-binding</keyword>